<dbReference type="InterPro" id="IPR011990">
    <property type="entry name" value="TPR-like_helical_dom_sf"/>
</dbReference>
<sequence>AWDKALQYNLSAAWHAQREFANDTAILSAERALEAASNLGPEVDTSQDRLGAHETLGEVLSLTGEYQRSFEQFENAAAIVAASPDSLENQRHLADLSRKTAEVFERQSEYETALEWLDKGLGYLDEDAVLIEIADIYLMGAGVYHRQAKNEQSSQWCQKVREIAGQIDTHQGKRSMAQAYYLEGAVLHRIGDLLRSVDLCQQSLDIYQEIGDVVGEARAYNNLSNAYADLGEWDKALEALQKSLEINQRIGNV</sequence>
<comment type="caution">
    <text evidence="1">The sequence shown here is derived from an EMBL/GenBank/DDBJ whole genome shotgun (WGS) entry which is preliminary data.</text>
</comment>
<dbReference type="EMBL" id="BARS01041369">
    <property type="protein sequence ID" value="GAG31489.1"/>
    <property type="molecule type" value="Genomic_DNA"/>
</dbReference>
<feature type="non-terminal residue" evidence="1">
    <location>
        <position position="1"/>
    </location>
</feature>
<dbReference type="PANTHER" id="PTHR10098">
    <property type="entry name" value="RAPSYN-RELATED"/>
    <property type="match status" value="1"/>
</dbReference>
<gene>
    <name evidence="1" type="ORF">S01H1_62931</name>
</gene>
<dbReference type="SUPFAM" id="SSF48452">
    <property type="entry name" value="TPR-like"/>
    <property type="match status" value="2"/>
</dbReference>
<dbReference type="Pfam" id="PF13424">
    <property type="entry name" value="TPR_12"/>
    <property type="match status" value="1"/>
</dbReference>
<dbReference type="PANTHER" id="PTHR10098:SF108">
    <property type="entry name" value="TETRATRICOPEPTIDE REPEAT PROTEIN 28"/>
    <property type="match status" value="1"/>
</dbReference>
<feature type="non-terminal residue" evidence="1">
    <location>
        <position position="253"/>
    </location>
</feature>
<reference evidence="1" key="1">
    <citation type="journal article" date="2014" name="Front. Microbiol.">
        <title>High frequency of phylogenetically diverse reductive dehalogenase-homologous genes in deep subseafloor sedimentary metagenomes.</title>
        <authorList>
            <person name="Kawai M."/>
            <person name="Futagami T."/>
            <person name="Toyoda A."/>
            <person name="Takaki Y."/>
            <person name="Nishi S."/>
            <person name="Hori S."/>
            <person name="Arai W."/>
            <person name="Tsubouchi T."/>
            <person name="Morono Y."/>
            <person name="Uchiyama I."/>
            <person name="Ito T."/>
            <person name="Fujiyama A."/>
            <person name="Inagaki F."/>
            <person name="Takami H."/>
        </authorList>
    </citation>
    <scope>NUCLEOTIDE SEQUENCE</scope>
    <source>
        <strain evidence="1">Expedition CK06-06</strain>
    </source>
</reference>
<accession>X0WKK9</accession>
<organism evidence="1">
    <name type="scientific">marine sediment metagenome</name>
    <dbReference type="NCBI Taxonomy" id="412755"/>
    <lineage>
        <taxon>unclassified sequences</taxon>
        <taxon>metagenomes</taxon>
        <taxon>ecological metagenomes</taxon>
    </lineage>
</organism>
<protein>
    <submittedName>
        <fullName evidence="1">Uncharacterized protein</fullName>
    </submittedName>
</protein>
<dbReference type="PROSITE" id="PS50005">
    <property type="entry name" value="TPR"/>
    <property type="match status" value="1"/>
</dbReference>
<proteinExistence type="predicted"/>
<evidence type="ECO:0000313" key="1">
    <source>
        <dbReference type="EMBL" id="GAG31489.1"/>
    </source>
</evidence>
<dbReference type="Gene3D" id="1.25.40.10">
    <property type="entry name" value="Tetratricopeptide repeat domain"/>
    <property type="match status" value="2"/>
</dbReference>
<dbReference type="AlphaFoldDB" id="X0WKK9"/>
<dbReference type="SMART" id="SM00028">
    <property type="entry name" value="TPR"/>
    <property type="match status" value="5"/>
</dbReference>
<name>X0WKK9_9ZZZZ</name>
<dbReference type="InterPro" id="IPR019734">
    <property type="entry name" value="TPR_rpt"/>
</dbReference>
<dbReference type="PROSITE" id="PS50293">
    <property type="entry name" value="TPR_REGION"/>
    <property type="match status" value="1"/>
</dbReference>